<dbReference type="Pfam" id="PF02656">
    <property type="entry name" value="DUF202"/>
    <property type="match status" value="1"/>
</dbReference>
<dbReference type="RefSeq" id="WP_093192751.1">
    <property type="nucleotide sequence ID" value="NZ_FNEV01000002.1"/>
</dbReference>
<comment type="subcellular location">
    <subcellularLocation>
        <location evidence="1">Cell membrane</location>
        <topology evidence="1">Multi-pass membrane protein</topology>
    </subcellularLocation>
</comment>
<dbReference type="PANTHER" id="PTHR34187">
    <property type="entry name" value="FGR18P"/>
    <property type="match status" value="1"/>
</dbReference>
<evidence type="ECO:0000256" key="5">
    <source>
        <dbReference type="ARBA" id="ARBA00023136"/>
    </source>
</evidence>
<reference evidence="9" key="1">
    <citation type="submission" date="2016-10" db="EMBL/GenBank/DDBJ databases">
        <authorList>
            <person name="Varghese N."/>
            <person name="Submissions S."/>
        </authorList>
    </citation>
    <scope>NUCLEOTIDE SEQUENCE [LARGE SCALE GENOMIC DNA]</scope>
    <source>
        <strain evidence="9">DSM 4771</strain>
    </source>
</reference>
<dbReference type="AlphaFoldDB" id="A0A1G8RIK6"/>
<protein>
    <submittedName>
        <fullName evidence="8">Putative membrane protein</fullName>
    </submittedName>
</protein>
<dbReference type="Proteomes" id="UP000199225">
    <property type="component" value="Unassembled WGS sequence"/>
</dbReference>
<gene>
    <name evidence="8" type="ORF">SAMN04490247_1055</name>
</gene>
<evidence type="ECO:0000259" key="7">
    <source>
        <dbReference type="Pfam" id="PF02656"/>
    </source>
</evidence>
<evidence type="ECO:0000313" key="9">
    <source>
        <dbReference type="Proteomes" id="UP000199225"/>
    </source>
</evidence>
<keyword evidence="4 6" id="KW-1133">Transmembrane helix</keyword>
<keyword evidence="2" id="KW-1003">Cell membrane</keyword>
<dbReference type="STRING" id="86666.SAMN04490247_1055"/>
<feature type="transmembrane region" description="Helical" evidence="6">
    <location>
        <begin position="96"/>
        <end position="118"/>
    </location>
</feature>
<feature type="transmembrane region" description="Helical" evidence="6">
    <location>
        <begin position="21"/>
        <end position="43"/>
    </location>
</feature>
<dbReference type="InterPro" id="IPR003807">
    <property type="entry name" value="DUF202"/>
</dbReference>
<dbReference type="OrthoDB" id="582337at2"/>
<dbReference type="InterPro" id="IPR052053">
    <property type="entry name" value="IM_YidH-like"/>
</dbReference>
<proteinExistence type="predicted"/>
<keyword evidence="9" id="KW-1185">Reference proteome</keyword>
<dbReference type="EMBL" id="FNEV01000002">
    <property type="protein sequence ID" value="SDJ16771.1"/>
    <property type="molecule type" value="Genomic_DNA"/>
</dbReference>
<organism evidence="8 9">
    <name type="scientific">Salimicrobium halophilum</name>
    <dbReference type="NCBI Taxonomy" id="86666"/>
    <lineage>
        <taxon>Bacteria</taxon>
        <taxon>Bacillati</taxon>
        <taxon>Bacillota</taxon>
        <taxon>Bacilli</taxon>
        <taxon>Bacillales</taxon>
        <taxon>Bacillaceae</taxon>
        <taxon>Salimicrobium</taxon>
    </lineage>
</organism>
<evidence type="ECO:0000256" key="4">
    <source>
        <dbReference type="ARBA" id="ARBA00022989"/>
    </source>
</evidence>
<evidence type="ECO:0000256" key="3">
    <source>
        <dbReference type="ARBA" id="ARBA00022692"/>
    </source>
</evidence>
<keyword evidence="5 6" id="KW-0472">Membrane</keyword>
<accession>A0A1G8RIK6</accession>
<keyword evidence="3 6" id="KW-0812">Transmembrane</keyword>
<evidence type="ECO:0000256" key="2">
    <source>
        <dbReference type="ARBA" id="ARBA00022475"/>
    </source>
</evidence>
<dbReference type="GO" id="GO:0005886">
    <property type="term" value="C:plasma membrane"/>
    <property type="evidence" value="ECO:0007669"/>
    <property type="project" value="UniProtKB-SubCell"/>
</dbReference>
<feature type="transmembrane region" description="Helical" evidence="6">
    <location>
        <begin position="55"/>
        <end position="75"/>
    </location>
</feature>
<name>A0A1G8RIK6_9BACI</name>
<evidence type="ECO:0000256" key="1">
    <source>
        <dbReference type="ARBA" id="ARBA00004651"/>
    </source>
</evidence>
<sequence length="120" mass="13194">MENKTDEQKLIQQHLANERTYLAWIRTAIALVGIGFLATTLHINAAPDAGAVEQNLVMIVSLSALGLGVLTIIGATLNYYAMRKNINESRFRSSQWIIGFMTSIAVLLVILVSIYIFVVG</sequence>
<feature type="domain" description="DUF202" evidence="7">
    <location>
        <begin position="13"/>
        <end position="84"/>
    </location>
</feature>
<dbReference type="PANTHER" id="PTHR34187:SF2">
    <property type="entry name" value="DUF202 DOMAIN-CONTAINING PROTEIN"/>
    <property type="match status" value="1"/>
</dbReference>
<evidence type="ECO:0000256" key="6">
    <source>
        <dbReference type="SAM" id="Phobius"/>
    </source>
</evidence>
<evidence type="ECO:0000313" key="8">
    <source>
        <dbReference type="EMBL" id="SDJ16771.1"/>
    </source>
</evidence>